<evidence type="ECO:0000313" key="1">
    <source>
        <dbReference type="EMBL" id="KRK83405.1"/>
    </source>
</evidence>
<dbReference type="AlphaFoldDB" id="A0A0R1KIP0"/>
<keyword evidence="2" id="KW-1185">Reference proteome</keyword>
<evidence type="ECO:0000313" key="2">
    <source>
        <dbReference type="Proteomes" id="UP000051515"/>
    </source>
</evidence>
<organism evidence="1 2">
    <name type="scientific">Companilactobacillus bobalius DSM 19674</name>
    <dbReference type="NCBI Taxonomy" id="1423788"/>
    <lineage>
        <taxon>Bacteria</taxon>
        <taxon>Bacillati</taxon>
        <taxon>Bacillota</taxon>
        <taxon>Bacilli</taxon>
        <taxon>Lactobacillales</taxon>
        <taxon>Lactobacillaceae</taxon>
        <taxon>Companilactobacillus</taxon>
        <taxon>Companilactobacillus bobalius</taxon>
    </lineage>
</organism>
<accession>A0A0R1KIP0</accession>
<dbReference type="PATRIC" id="fig|1423788.3.peg.2290"/>
<dbReference type="EMBL" id="AZDY01000037">
    <property type="protein sequence ID" value="KRK83405.1"/>
    <property type="molecule type" value="Genomic_DNA"/>
</dbReference>
<sequence>MLIANHQSNMNRVQDPDFLYEYETLKHKVPYPGFVSQSDELMMQSPVYWHNRLNYKFNDYFFNGNYK</sequence>
<reference evidence="1 2" key="1">
    <citation type="journal article" date="2015" name="Genome Announc.">
        <title>Expanding the biotechnology potential of lactobacilli through comparative genomics of 213 strains and associated genera.</title>
        <authorList>
            <person name="Sun Z."/>
            <person name="Harris H.M."/>
            <person name="McCann A."/>
            <person name="Guo C."/>
            <person name="Argimon S."/>
            <person name="Zhang W."/>
            <person name="Yang X."/>
            <person name="Jeffery I.B."/>
            <person name="Cooney J.C."/>
            <person name="Kagawa T.F."/>
            <person name="Liu W."/>
            <person name="Song Y."/>
            <person name="Salvetti E."/>
            <person name="Wrobel A."/>
            <person name="Rasinkangas P."/>
            <person name="Parkhill J."/>
            <person name="Rea M.C."/>
            <person name="O'Sullivan O."/>
            <person name="Ritari J."/>
            <person name="Douillard F.P."/>
            <person name="Paul Ross R."/>
            <person name="Yang R."/>
            <person name="Briner A.E."/>
            <person name="Felis G.E."/>
            <person name="de Vos W.M."/>
            <person name="Barrangou R."/>
            <person name="Klaenhammer T.R."/>
            <person name="Caufield P.W."/>
            <person name="Cui Y."/>
            <person name="Zhang H."/>
            <person name="O'Toole P.W."/>
        </authorList>
    </citation>
    <scope>NUCLEOTIDE SEQUENCE [LARGE SCALE GENOMIC DNA]</scope>
    <source>
        <strain evidence="1 2">DSM 19674</strain>
    </source>
</reference>
<protein>
    <submittedName>
        <fullName evidence="1">Uncharacterized protein</fullName>
    </submittedName>
</protein>
<dbReference type="Proteomes" id="UP000051515">
    <property type="component" value="Unassembled WGS sequence"/>
</dbReference>
<gene>
    <name evidence="1" type="ORF">FC78_GL002220</name>
</gene>
<proteinExistence type="predicted"/>
<comment type="caution">
    <text evidence="1">The sequence shown here is derived from an EMBL/GenBank/DDBJ whole genome shotgun (WGS) entry which is preliminary data.</text>
</comment>
<name>A0A0R1KIP0_9LACO</name>